<accession>A0AAN7WU07</accession>
<evidence type="ECO:0000256" key="1">
    <source>
        <dbReference type="SAM" id="MobiDB-lite"/>
    </source>
</evidence>
<keyword evidence="3" id="KW-1185">Reference proteome</keyword>
<reference evidence="2 3" key="1">
    <citation type="journal article" date="2023" name="Genes (Basel)">
        <title>Chromosome-Level Genome Assembly and Circadian Gene Repertoire of the Patagonia Blennie Eleginops maclovinus-The Closest Ancestral Proxy of Antarctic Cryonotothenioids.</title>
        <authorList>
            <person name="Cheng C.C."/>
            <person name="Rivera-Colon A.G."/>
            <person name="Minhas B.F."/>
            <person name="Wilson L."/>
            <person name="Rayamajhi N."/>
            <person name="Vargas-Chacoff L."/>
            <person name="Catchen J.M."/>
        </authorList>
    </citation>
    <scope>NUCLEOTIDE SEQUENCE [LARGE SCALE GENOMIC DNA]</scope>
    <source>
        <strain evidence="2">JMC-PN-2008</strain>
    </source>
</reference>
<feature type="compositionally biased region" description="Polar residues" evidence="1">
    <location>
        <begin position="14"/>
        <end position="23"/>
    </location>
</feature>
<evidence type="ECO:0000313" key="3">
    <source>
        <dbReference type="Proteomes" id="UP001346869"/>
    </source>
</evidence>
<dbReference type="AlphaFoldDB" id="A0AAN7WU07"/>
<dbReference type="InterPro" id="IPR045860">
    <property type="entry name" value="Snake_toxin-like_sf"/>
</dbReference>
<evidence type="ECO:0000313" key="2">
    <source>
        <dbReference type="EMBL" id="KAK5849302.1"/>
    </source>
</evidence>
<proteinExistence type="predicted"/>
<sequence>MPPRASSKEALEASGSTAPASSSVRLLCCHCFRNYPRDSVNNTCRADGFCYAMVEDEGRVQVVFGCPDQTFCVRIWVTHL</sequence>
<dbReference type="Proteomes" id="UP001346869">
    <property type="component" value="Unassembled WGS sequence"/>
</dbReference>
<gene>
    <name evidence="2" type="ORF">PBY51_008953</name>
</gene>
<dbReference type="Gene3D" id="2.10.60.10">
    <property type="entry name" value="CD59"/>
    <property type="match status" value="1"/>
</dbReference>
<reference evidence="2 3" key="2">
    <citation type="journal article" date="2023" name="Mol. Biol. Evol.">
        <title>Genomics of Secondarily Temperate Adaptation in the Only Non-Antarctic Icefish.</title>
        <authorList>
            <person name="Rivera-Colon A.G."/>
            <person name="Rayamajhi N."/>
            <person name="Minhas B.F."/>
            <person name="Madrigal G."/>
            <person name="Bilyk K.T."/>
            <person name="Yoon V."/>
            <person name="Hune M."/>
            <person name="Gregory S."/>
            <person name="Cheng C.H.C."/>
            <person name="Catchen J.M."/>
        </authorList>
    </citation>
    <scope>NUCLEOTIDE SEQUENCE [LARGE SCALE GENOMIC DNA]</scope>
    <source>
        <strain evidence="2">JMC-PN-2008</strain>
    </source>
</reference>
<dbReference type="EMBL" id="JAUZQC010000024">
    <property type="protein sequence ID" value="KAK5849302.1"/>
    <property type="molecule type" value="Genomic_DNA"/>
</dbReference>
<protein>
    <submittedName>
        <fullName evidence="2">Uncharacterized protein</fullName>
    </submittedName>
</protein>
<organism evidence="2 3">
    <name type="scientific">Eleginops maclovinus</name>
    <name type="common">Patagonian blennie</name>
    <name type="synonym">Eleginus maclovinus</name>
    <dbReference type="NCBI Taxonomy" id="56733"/>
    <lineage>
        <taxon>Eukaryota</taxon>
        <taxon>Metazoa</taxon>
        <taxon>Chordata</taxon>
        <taxon>Craniata</taxon>
        <taxon>Vertebrata</taxon>
        <taxon>Euteleostomi</taxon>
        <taxon>Actinopterygii</taxon>
        <taxon>Neopterygii</taxon>
        <taxon>Teleostei</taxon>
        <taxon>Neoteleostei</taxon>
        <taxon>Acanthomorphata</taxon>
        <taxon>Eupercaria</taxon>
        <taxon>Perciformes</taxon>
        <taxon>Notothenioidei</taxon>
        <taxon>Eleginopidae</taxon>
        <taxon>Eleginops</taxon>
    </lineage>
</organism>
<name>A0AAN7WU07_ELEMC</name>
<feature type="region of interest" description="Disordered" evidence="1">
    <location>
        <begin position="1"/>
        <end position="23"/>
    </location>
</feature>
<comment type="caution">
    <text evidence="2">The sequence shown here is derived from an EMBL/GenBank/DDBJ whole genome shotgun (WGS) entry which is preliminary data.</text>
</comment>
<feature type="compositionally biased region" description="Basic and acidic residues" evidence="1">
    <location>
        <begin position="1"/>
        <end position="11"/>
    </location>
</feature>